<dbReference type="InterPro" id="IPR002734">
    <property type="entry name" value="RibDG_C"/>
</dbReference>
<feature type="domain" description="Bacterial bifunctional deaminase-reductase C-terminal" evidence="1">
    <location>
        <begin position="55"/>
        <end position="188"/>
    </location>
</feature>
<dbReference type="Gene3D" id="3.40.430.10">
    <property type="entry name" value="Dihydrofolate Reductase, subunit A"/>
    <property type="match status" value="1"/>
</dbReference>
<sequence length="204" mass="21701">MRRLVAVEFLSVDGVMQGLGSPDEDRDGGFEHGGWGVPYAEALHEVIDPAGLGGTSAYLFGRRTYEKMAAFWPFQPNDNPMAATLNTTPKYVATRTLSAPLGWEGAEPLDGDLVTAVTRLKNTAGRGDVVVLGSGALVRQLMEVDLVDELRLFVHPLLLGAGKRLFGGLPAPRPLRLTSSGTTSRGTVALTYAVEGRRPAPASV</sequence>
<proteinExistence type="predicted"/>
<dbReference type="Pfam" id="PF01872">
    <property type="entry name" value="RibD_C"/>
    <property type="match status" value="1"/>
</dbReference>
<dbReference type="Proteomes" id="UP000198802">
    <property type="component" value="Unassembled WGS sequence"/>
</dbReference>
<name>A0A0S4QKK6_9ACTN</name>
<dbReference type="InterPro" id="IPR024072">
    <property type="entry name" value="DHFR-like_dom_sf"/>
</dbReference>
<keyword evidence="3" id="KW-1185">Reference proteome</keyword>
<organism evidence="2 3">
    <name type="scientific">Parafrankia irregularis</name>
    <dbReference type="NCBI Taxonomy" id="795642"/>
    <lineage>
        <taxon>Bacteria</taxon>
        <taxon>Bacillati</taxon>
        <taxon>Actinomycetota</taxon>
        <taxon>Actinomycetes</taxon>
        <taxon>Frankiales</taxon>
        <taxon>Frankiaceae</taxon>
        <taxon>Parafrankia</taxon>
    </lineage>
</organism>
<dbReference type="GO" id="GO:0009231">
    <property type="term" value="P:riboflavin biosynthetic process"/>
    <property type="evidence" value="ECO:0007669"/>
    <property type="project" value="InterPro"/>
</dbReference>
<accession>A0A0S4QKK6</accession>
<dbReference type="InterPro" id="IPR050765">
    <property type="entry name" value="Riboflavin_Biosynth_HTPR"/>
</dbReference>
<evidence type="ECO:0000259" key="1">
    <source>
        <dbReference type="Pfam" id="PF01872"/>
    </source>
</evidence>
<dbReference type="AlphaFoldDB" id="A0A0S4QKK6"/>
<dbReference type="RefSeq" id="WP_091275587.1">
    <property type="nucleotide sequence ID" value="NZ_FAOZ01000006.1"/>
</dbReference>
<dbReference type="PANTHER" id="PTHR38011">
    <property type="entry name" value="DIHYDROFOLATE REDUCTASE FAMILY PROTEIN (AFU_ORTHOLOGUE AFUA_8G06820)"/>
    <property type="match status" value="1"/>
</dbReference>
<dbReference type="GO" id="GO:0008703">
    <property type="term" value="F:5-amino-6-(5-phosphoribosylamino)uracil reductase activity"/>
    <property type="evidence" value="ECO:0007669"/>
    <property type="project" value="InterPro"/>
</dbReference>
<evidence type="ECO:0000313" key="2">
    <source>
        <dbReference type="EMBL" id="CUU56080.1"/>
    </source>
</evidence>
<evidence type="ECO:0000313" key="3">
    <source>
        <dbReference type="Proteomes" id="UP000198802"/>
    </source>
</evidence>
<gene>
    <name evidence="2" type="ORF">Ga0074812_106335</name>
</gene>
<protein>
    <submittedName>
        <fullName evidence="2">Dihydrofolate reductase</fullName>
    </submittedName>
</protein>
<dbReference type="SUPFAM" id="SSF53597">
    <property type="entry name" value="Dihydrofolate reductase-like"/>
    <property type="match status" value="1"/>
</dbReference>
<dbReference type="EMBL" id="FAOZ01000006">
    <property type="protein sequence ID" value="CUU56080.1"/>
    <property type="molecule type" value="Genomic_DNA"/>
</dbReference>
<dbReference type="PANTHER" id="PTHR38011:SF2">
    <property type="entry name" value="BIFUNCTIONAL DEAMINASE-REDUCTASE DOMAIN PROTEIN"/>
    <property type="match status" value="1"/>
</dbReference>
<reference evidence="3" key="1">
    <citation type="submission" date="2015-11" db="EMBL/GenBank/DDBJ databases">
        <authorList>
            <person name="Varghese N."/>
        </authorList>
    </citation>
    <scope>NUCLEOTIDE SEQUENCE [LARGE SCALE GENOMIC DNA]</scope>
    <source>
        <strain evidence="3">DSM 45899</strain>
    </source>
</reference>